<sequence>MLTVITKQIVPSLIFQSLGKNQTNLIHRILWIRSASKIPPGIVGKYKRVLPAHMYKPRPQWETGDIDPYPNFDLSKILRPGFENSEELKTADDVVKHVFTLEYATRAEIQQYYSDYLVKVVQRHPLDQSSYEVLSQIKYVTRWISEGYDIGSFSLSRSFSIENYLRLFLALYDRCKWSSNNTIRTFKYLLENRHQHQNLFSLNKEEKWLIDLAISKDIGKELFIEKLLKEGNEDSLRLFEMYPQLTTPLSLHLISQYERHGIIQDKQRLSFIRYQLMTEKIFHLFLSLFKKTGSDVNQRQLNYSFFFQCALSTNEQYVKYVLQWIENRFTNEQIIVIEYFLSQLSSSNIRFTLEILPYNIHSIISIIDIVIYHLQQSTNTLQIIISYGIYLLQSAEHHPNKQQREIIQRFATNIIKQCYGKSNSLTIHTSSIGESYPETRLIFAYILISDLYPKLVSKSILDELNNSLNSPIVKAWRLPQIDSFINSFFTKSLCSSTKLQSSFKSNIHSSIISFYLKQKSTRFERVNQLINNIHRIFFIDQYIQRIVLRSQQYRQFIDHLIQDKSLTVDKLSNEECKLAVALTPEAKNLKQFGLNNMSDFRTSVNNHFIEINEQS</sequence>
<dbReference type="GO" id="GO:0005763">
    <property type="term" value="C:mitochondrial small ribosomal subunit"/>
    <property type="evidence" value="ECO:0007669"/>
    <property type="project" value="TreeGrafter"/>
</dbReference>
<keyword evidence="3" id="KW-0687">Ribonucleoprotein</keyword>
<evidence type="ECO:0000313" key="4">
    <source>
        <dbReference type="EMBL" id="CAF0846057.1"/>
    </source>
</evidence>
<dbReference type="GO" id="GO:0003735">
    <property type="term" value="F:structural constituent of ribosome"/>
    <property type="evidence" value="ECO:0007669"/>
    <property type="project" value="TreeGrafter"/>
</dbReference>
<evidence type="ECO:0000313" key="5">
    <source>
        <dbReference type="Proteomes" id="UP000663882"/>
    </source>
</evidence>
<dbReference type="PANTHER" id="PTHR46685:SF1">
    <property type="entry name" value="SMALL RIBOSOMAL SUBUNIT PROTEIN US15M"/>
    <property type="match status" value="1"/>
</dbReference>
<reference evidence="4" key="1">
    <citation type="submission" date="2021-02" db="EMBL/GenBank/DDBJ databases">
        <authorList>
            <person name="Nowell W R."/>
        </authorList>
    </citation>
    <scope>NUCLEOTIDE SEQUENCE</scope>
</reference>
<comment type="caution">
    <text evidence="4">The sequence shown here is derived from an EMBL/GenBank/DDBJ whole genome shotgun (WGS) entry which is preliminary data.</text>
</comment>
<dbReference type="GO" id="GO:0032543">
    <property type="term" value="P:mitochondrial translation"/>
    <property type="evidence" value="ECO:0007669"/>
    <property type="project" value="TreeGrafter"/>
</dbReference>
<protein>
    <submittedName>
        <fullName evidence="4">Uncharacterized protein</fullName>
    </submittedName>
</protein>
<evidence type="ECO:0000256" key="2">
    <source>
        <dbReference type="ARBA" id="ARBA00022980"/>
    </source>
</evidence>
<accession>A0A813VWI9</accession>
<dbReference type="AlphaFoldDB" id="A0A813VWI9"/>
<dbReference type="EMBL" id="CAJNOO010000183">
    <property type="protein sequence ID" value="CAF0846057.1"/>
    <property type="molecule type" value="Genomic_DNA"/>
</dbReference>
<name>A0A813VWI9_9BILA</name>
<evidence type="ECO:0000256" key="1">
    <source>
        <dbReference type="ARBA" id="ARBA00008434"/>
    </source>
</evidence>
<dbReference type="GO" id="GO:0003723">
    <property type="term" value="F:RNA binding"/>
    <property type="evidence" value="ECO:0007669"/>
    <property type="project" value="TreeGrafter"/>
</dbReference>
<proteinExistence type="inferred from homology"/>
<dbReference type="InterPro" id="IPR052137">
    <property type="entry name" value="uS15_ribosomal"/>
</dbReference>
<dbReference type="PANTHER" id="PTHR46685">
    <property type="entry name" value="28S RIBOSOMAL PROTEIN S15, MITOCHONDRIAL"/>
    <property type="match status" value="1"/>
</dbReference>
<evidence type="ECO:0000256" key="3">
    <source>
        <dbReference type="ARBA" id="ARBA00023274"/>
    </source>
</evidence>
<dbReference type="OrthoDB" id="441444at2759"/>
<gene>
    <name evidence="4" type="ORF">RFH988_LOCUS6205</name>
</gene>
<dbReference type="Proteomes" id="UP000663882">
    <property type="component" value="Unassembled WGS sequence"/>
</dbReference>
<organism evidence="4 5">
    <name type="scientific">Rotaria sordida</name>
    <dbReference type="NCBI Taxonomy" id="392033"/>
    <lineage>
        <taxon>Eukaryota</taxon>
        <taxon>Metazoa</taxon>
        <taxon>Spiralia</taxon>
        <taxon>Gnathifera</taxon>
        <taxon>Rotifera</taxon>
        <taxon>Eurotatoria</taxon>
        <taxon>Bdelloidea</taxon>
        <taxon>Philodinida</taxon>
        <taxon>Philodinidae</taxon>
        <taxon>Rotaria</taxon>
    </lineage>
</organism>
<comment type="similarity">
    <text evidence="1">Belongs to the universal ribosomal protein uS15 family.</text>
</comment>
<keyword evidence="2" id="KW-0689">Ribosomal protein</keyword>